<dbReference type="CDD" id="cd18793">
    <property type="entry name" value="SF2_C_SNF"/>
    <property type="match status" value="1"/>
</dbReference>
<feature type="compositionally biased region" description="Basic and acidic residues" evidence="21">
    <location>
        <begin position="740"/>
        <end position="750"/>
    </location>
</feature>
<dbReference type="GO" id="GO:0010468">
    <property type="term" value="P:regulation of gene expression"/>
    <property type="evidence" value="ECO:0007669"/>
    <property type="project" value="UniProtKB-ARBA"/>
</dbReference>
<dbReference type="InterPro" id="IPR049730">
    <property type="entry name" value="SNF2/RAD54-like_C"/>
</dbReference>
<feature type="compositionally biased region" description="Basic and acidic residues" evidence="21">
    <location>
        <begin position="509"/>
        <end position="518"/>
    </location>
</feature>
<evidence type="ECO:0000256" key="9">
    <source>
        <dbReference type="ARBA" id="ARBA00022771"/>
    </source>
</evidence>
<feature type="coiled-coil region" evidence="20">
    <location>
        <begin position="821"/>
        <end position="865"/>
    </location>
</feature>
<evidence type="ECO:0000256" key="4">
    <source>
        <dbReference type="ARBA" id="ARBA00007025"/>
    </source>
</evidence>
<dbReference type="InterPro" id="IPR044574">
    <property type="entry name" value="ARIP4-like"/>
</dbReference>
<feature type="transmembrane region" description="Helical" evidence="22">
    <location>
        <begin position="1859"/>
        <end position="1885"/>
    </location>
</feature>
<feature type="compositionally biased region" description="Basic residues" evidence="21">
    <location>
        <begin position="570"/>
        <end position="579"/>
    </location>
</feature>
<dbReference type="PROSITE" id="PS51192">
    <property type="entry name" value="HELICASE_ATP_BIND_1"/>
    <property type="match status" value="1"/>
</dbReference>
<accession>A0A553RIR0</accession>
<dbReference type="Pfam" id="PF00271">
    <property type="entry name" value="Helicase_C"/>
    <property type="match status" value="1"/>
</dbReference>
<keyword evidence="18" id="KW-0539">Nucleus</keyword>
<dbReference type="InterPro" id="IPR014001">
    <property type="entry name" value="Helicase_ATP-bd"/>
</dbReference>
<evidence type="ECO:0000256" key="10">
    <source>
        <dbReference type="ARBA" id="ARBA00022801"/>
    </source>
</evidence>
<dbReference type="GO" id="GO:0005634">
    <property type="term" value="C:nucleus"/>
    <property type="evidence" value="ECO:0007669"/>
    <property type="project" value="UniProtKB-SubCell"/>
</dbReference>
<evidence type="ECO:0000256" key="3">
    <source>
        <dbReference type="ARBA" id="ARBA00004574"/>
    </source>
</evidence>
<evidence type="ECO:0000256" key="6">
    <source>
        <dbReference type="ARBA" id="ARBA00022692"/>
    </source>
</evidence>
<dbReference type="GO" id="GO:0016409">
    <property type="term" value="F:palmitoyltransferase activity"/>
    <property type="evidence" value="ECO:0007669"/>
    <property type="project" value="InterPro"/>
</dbReference>
<evidence type="ECO:0000256" key="15">
    <source>
        <dbReference type="ARBA" id="ARBA00022989"/>
    </source>
</evidence>
<feature type="compositionally biased region" description="Low complexity" evidence="21">
    <location>
        <begin position="584"/>
        <end position="600"/>
    </location>
</feature>
<proteinExistence type="inferred from homology"/>
<dbReference type="GO" id="GO:0016020">
    <property type="term" value="C:membrane"/>
    <property type="evidence" value="ECO:0007669"/>
    <property type="project" value="UniProtKB-SubCell"/>
</dbReference>
<comment type="subcellular location">
    <subcellularLocation>
        <location evidence="3">Chromosome</location>
        <location evidence="3">Telomere</location>
    </subcellularLocation>
    <subcellularLocation>
        <location evidence="2">Membrane</location>
        <topology evidence="2">Multi-pass membrane protein</topology>
    </subcellularLocation>
    <subcellularLocation>
        <location evidence="1">Nucleus</location>
    </subcellularLocation>
</comment>
<keyword evidence="10" id="KW-0378">Hydrolase</keyword>
<dbReference type="GO" id="GO:0004386">
    <property type="term" value="F:helicase activity"/>
    <property type="evidence" value="ECO:0007669"/>
    <property type="project" value="UniProtKB-KW"/>
</dbReference>
<dbReference type="InterPro" id="IPR025766">
    <property type="entry name" value="ADD"/>
</dbReference>
<keyword evidence="6 22" id="KW-0812">Transmembrane</keyword>
<dbReference type="Proteomes" id="UP000316079">
    <property type="component" value="Unassembled WGS sequence"/>
</dbReference>
<keyword evidence="9" id="KW-0863">Zinc-finger</keyword>
<dbReference type="InterPro" id="IPR038718">
    <property type="entry name" value="SNF2-like_sf"/>
</dbReference>
<feature type="transmembrane region" description="Helical" evidence="22">
    <location>
        <begin position="1675"/>
        <end position="1694"/>
    </location>
</feature>
<feature type="region of interest" description="Disordered" evidence="21">
    <location>
        <begin position="382"/>
        <end position="647"/>
    </location>
</feature>
<dbReference type="GO" id="GO:0016887">
    <property type="term" value="F:ATP hydrolysis activity"/>
    <property type="evidence" value="ECO:0007669"/>
    <property type="project" value="InterPro"/>
</dbReference>
<dbReference type="InterPro" id="IPR011011">
    <property type="entry name" value="Znf_FYVE_PHD"/>
</dbReference>
<evidence type="ECO:0000256" key="22">
    <source>
        <dbReference type="SAM" id="Phobius"/>
    </source>
</evidence>
<keyword evidence="16" id="KW-0238">DNA-binding</keyword>
<feature type="compositionally biased region" description="Acidic residues" evidence="21">
    <location>
        <begin position="681"/>
        <end position="691"/>
    </location>
</feature>
<evidence type="ECO:0000259" key="25">
    <source>
        <dbReference type="PROSITE" id="PS51533"/>
    </source>
</evidence>
<dbReference type="InterPro" id="IPR001650">
    <property type="entry name" value="Helicase_C-like"/>
</dbReference>
<dbReference type="SMART" id="SM00490">
    <property type="entry name" value="HELICc"/>
    <property type="match status" value="1"/>
</dbReference>
<dbReference type="PANTHER" id="PTHR45797">
    <property type="entry name" value="RAD54-LIKE"/>
    <property type="match status" value="1"/>
</dbReference>
<feature type="region of interest" description="Disordered" evidence="21">
    <location>
        <begin position="342"/>
        <end position="367"/>
    </location>
</feature>
<dbReference type="SUPFAM" id="SSF52540">
    <property type="entry name" value="P-loop containing nucleoside triphosphate hydrolases"/>
    <property type="match status" value="2"/>
</dbReference>
<dbReference type="GO" id="GO:0003677">
    <property type="term" value="F:DNA binding"/>
    <property type="evidence" value="ECO:0007669"/>
    <property type="project" value="UniProtKB-KW"/>
</dbReference>
<feature type="compositionally biased region" description="Acidic residues" evidence="21">
    <location>
        <begin position="423"/>
        <end position="447"/>
    </location>
</feature>
<dbReference type="GO" id="GO:0005524">
    <property type="term" value="F:ATP binding"/>
    <property type="evidence" value="ECO:0007669"/>
    <property type="project" value="UniProtKB-KW"/>
</dbReference>
<dbReference type="CDD" id="cd11726">
    <property type="entry name" value="ADDz_ATRX"/>
    <property type="match status" value="1"/>
</dbReference>
<dbReference type="EMBL" id="SRMA01024019">
    <property type="protein sequence ID" value="TRZ02069.1"/>
    <property type="molecule type" value="Genomic_DNA"/>
</dbReference>
<feature type="domain" description="Helicase C-terminal" evidence="24">
    <location>
        <begin position="1295"/>
        <end position="1470"/>
    </location>
</feature>
<dbReference type="Pfam" id="PF01529">
    <property type="entry name" value="DHHC"/>
    <property type="match status" value="1"/>
</dbReference>
<feature type="region of interest" description="Disordered" evidence="21">
    <location>
        <begin position="1542"/>
        <end position="1570"/>
    </location>
</feature>
<dbReference type="PANTHER" id="PTHR45797:SF3">
    <property type="entry name" value="TRANSCRIPTIONAL REGULATOR ATRX HOMOLOG"/>
    <property type="match status" value="1"/>
</dbReference>
<reference evidence="26 27" key="1">
    <citation type="journal article" date="2019" name="Sci. Data">
        <title>Hybrid genome assembly and annotation of Danionella translucida.</title>
        <authorList>
            <person name="Kadobianskyi M."/>
            <person name="Schulze L."/>
            <person name="Schuelke M."/>
            <person name="Judkewitz B."/>
        </authorList>
    </citation>
    <scope>NUCLEOTIDE SEQUENCE [LARGE SCALE GENOMIC DNA]</scope>
    <source>
        <strain evidence="26 27">Bolton</strain>
    </source>
</reference>
<dbReference type="InterPro" id="IPR027417">
    <property type="entry name" value="P-loop_NTPase"/>
</dbReference>
<feature type="domain" description="PHD-type" evidence="25">
    <location>
        <begin position="115"/>
        <end position="251"/>
    </location>
</feature>
<dbReference type="Gene3D" id="3.40.50.10810">
    <property type="entry name" value="Tandem AAA-ATPase domain"/>
    <property type="match status" value="1"/>
</dbReference>
<dbReference type="Gene3D" id="3.30.40.10">
    <property type="entry name" value="Zinc/RING finger domain, C3HC4 (zinc finger)"/>
    <property type="match status" value="1"/>
</dbReference>
<dbReference type="InterPro" id="IPR000330">
    <property type="entry name" value="SNF2_N"/>
</dbReference>
<organism evidence="26 27">
    <name type="scientific">Danionella cerebrum</name>
    <dbReference type="NCBI Taxonomy" id="2873325"/>
    <lineage>
        <taxon>Eukaryota</taxon>
        <taxon>Metazoa</taxon>
        <taxon>Chordata</taxon>
        <taxon>Craniata</taxon>
        <taxon>Vertebrata</taxon>
        <taxon>Euteleostomi</taxon>
        <taxon>Actinopterygii</taxon>
        <taxon>Neopterygii</taxon>
        <taxon>Teleostei</taxon>
        <taxon>Ostariophysi</taxon>
        <taxon>Cypriniformes</taxon>
        <taxon>Danionidae</taxon>
        <taxon>Danioninae</taxon>
        <taxon>Danionella</taxon>
    </lineage>
</organism>
<dbReference type="Pfam" id="PF00176">
    <property type="entry name" value="SNF2-rel_dom"/>
    <property type="match status" value="1"/>
</dbReference>
<sequence length="1971" mass="221234">MSADVLRPGPVAGGGSKLGELIGRLHEYLATSTEDQNEPALPGHWTELLRRRNTIVSKPAIVTKHSGVNESDTSSESGADEVISIHSSDHDTNILPKGTIILLPEPVSNEVRDEFRGPEFRSRRLQKQQRDQTDRRRGGLENERVNCTACGQQSCFKYYMSDDISKDSEGMDEQCRWCAEGGSLIGCDYCSNAFCKKCVLRNMGRKELSTIMEEERKWDCYVCTPEPLVDLVLACDSVLENLELTQKRNSRHDPNSVRGKGCKGGRGAGMIGIGGKLTASEGLFQRMQRFVDLTTSLSHSFRAVIESGKEEEGLLERIGQLQMFRAVLNDLQAANRALQEAMDHELTGSKSKDSKKKAKTKREILPQSHDVAKELLVKLDPAPASPKPILPLANDETSGEVKGETPEETGTKLEIVENMELVDATEEETQIENYCDQEVEEDNEEDQTDSKGLTLSEENKRSPRVKTTPRRRRTSATPSGDNAGSVEDDSDSDEVPEVLLQTAAVMRNSKGEADEGNRQVRKQRLFGLVKTTPPDRSSRKRTLKERSSSSSSSSSGSSRRGLQNQGSMVRRTRGRKCKVARMAEQGGSSSSEAGGPELESVASSDSDDQRIKPLTEDVMLLGSGNFQQSSGDEMNIQPGPSMSVEDDDLENRAQLPGTQAVMFSVTREILLARIRANSSDSELDSSSDDQSENTKEEKSKAVSPEKTDGEDNNGSESPAAKSRPQPCHRLLRHGLTLSETETKTQRKQESKNNTSKKILECVVVSSTDETSNSDFWDELSVSECEQRGSPLGKEMCTPEKTTADECLSSTPRGRRQIRAVLKDAQLAKETQSALKEEEERRMRLAEREKLRLEAESRKQEDVEEEVILVSANRITPLVLEQDDVTQNPLVQVHTHFLSKLKPHQKEGVRFMWDCCCESIQTLKASPGSGCILAHCMGLGKTLQVIVFLHTVLLNKELPLKTALIVCPLNTVLNWKSEFEQWQRGLGPNVLQVSEVATLKSVTVRVQLLSEWFQNGGVMIMGYESFRILTHTTSAKYSKHKVALRSMLLDPGPDLVVCDEGHILRNSESSISKATRALRTRRRIILTGTPLQNNLTEYHCMVNFIKENLLGSLKEFHNRFINPIENGQCADSTPADVRLMKNRSHVLHQMMTGFIQRRDFSVLMACLPPKREYVLSIRMMPLQCRLYDHYLQTYTGKGAYATSLFQDLNGKADSTALGGSLVDLPAKPSGFKSNDVQRTDVVENTHPVGTVSGSSHNPETIKTATARREADWYLPFVTAADARVLEHSGKLKLLLEILQWAEELQEKVLVFSQSLITLDLIEDFLLYAVETRGKDICPYKGKKSWVKNRDYYRLDGKTNASGRKRCAQEFNDTKNIRGRLFLISTRAGCLGINLVAANRVVVFDACWNPSYDIQSIFRAYRFGQKKTVSVYRFLAQGTMEQKIYERQVAKQSLSFRVLDQQQIQRHFTHSQLHELYSFQPDLQPSQHTETPADEVLSRLLESCGQLIVNYHEHNSLLDHREEEELSEEERRAAWDEYRAEKTASVAKPSEAGSNQELQASVPKPSAAEPKTVNPELQASLCKPYNAGPRTIKKTSVHKSYAPGSNTVKKASVHKPCEAGHRKIKKVLQDPKPSEAETKMLNPKLQNAGASRVSVPGMPSFSVMLLAACFRRFTRCLHWIPVTVIIVVVVWSYYAYVVHFCWMAFLCTFHVSFGMFLWSFWKALSTAPSSPSLEFQLPSSDSLLYNFERGGVEKSQVLVEISQKLPVHTRTAAGAIRYCHHCQLIKPDRCHHCSVCQKCVLKMDHHCPWLNNCVGFSNYKFFLLLLLYSLLYCLLIISSVTPTFIQLWQGKMFDSCVKLHVLFLMLVSIIFAFTVCVLLVFHIWLLLCNKTTLEWLSVPFFVDGPGSEAFDVGVRANLSQVFGKKKRLWLFPVFSRWQDSLHTLPVMNGDGQCPMEENVGRLYYHSRALMILK</sequence>
<evidence type="ECO:0000256" key="13">
    <source>
        <dbReference type="ARBA" id="ARBA00022840"/>
    </source>
</evidence>
<comment type="similarity">
    <text evidence="4">Belongs to the SNF2/RAD54 helicase family.</text>
</comment>
<keyword evidence="14" id="KW-0779">Telomere</keyword>
<evidence type="ECO:0000256" key="11">
    <source>
        <dbReference type="ARBA" id="ARBA00022806"/>
    </source>
</evidence>
<evidence type="ECO:0000256" key="12">
    <source>
        <dbReference type="ARBA" id="ARBA00022833"/>
    </source>
</evidence>
<keyword evidence="8" id="KW-0547">Nucleotide-binding</keyword>
<keyword evidence="7" id="KW-0479">Metal-binding</keyword>
<feature type="compositionally biased region" description="Basic and acidic residues" evidence="21">
    <location>
        <begin position="342"/>
        <end position="352"/>
    </location>
</feature>
<dbReference type="PROSITE" id="PS50216">
    <property type="entry name" value="DHHC"/>
    <property type="match status" value="1"/>
</dbReference>
<keyword evidence="20" id="KW-0175">Coiled coil</keyword>
<feature type="compositionally biased region" description="Acidic residues" evidence="21">
    <location>
        <begin position="486"/>
        <end position="496"/>
    </location>
</feature>
<feature type="transmembrane region" description="Helical" evidence="22">
    <location>
        <begin position="1700"/>
        <end position="1719"/>
    </location>
</feature>
<feature type="non-terminal residue" evidence="26">
    <location>
        <position position="1971"/>
    </location>
</feature>
<dbReference type="InterPro" id="IPR001594">
    <property type="entry name" value="Palmitoyltrfase_DHHC"/>
</dbReference>
<evidence type="ECO:0000256" key="5">
    <source>
        <dbReference type="ARBA" id="ARBA00022454"/>
    </source>
</evidence>
<comment type="caution">
    <text evidence="26">The sequence shown here is derived from an EMBL/GenBank/DDBJ whole genome shotgun (WGS) entry which is preliminary data.</text>
</comment>
<evidence type="ECO:0000256" key="17">
    <source>
        <dbReference type="ARBA" id="ARBA00023136"/>
    </source>
</evidence>
<dbReference type="SMART" id="SM00487">
    <property type="entry name" value="DEXDc"/>
    <property type="match status" value="1"/>
</dbReference>
<feature type="compositionally biased region" description="Basic and acidic residues" evidence="21">
    <location>
        <begin position="692"/>
        <end position="709"/>
    </location>
</feature>
<feature type="region of interest" description="Disordered" evidence="21">
    <location>
        <begin position="677"/>
        <end position="754"/>
    </location>
</feature>
<evidence type="ECO:0000256" key="16">
    <source>
        <dbReference type="ARBA" id="ARBA00023125"/>
    </source>
</evidence>
<gene>
    <name evidence="26" type="ORF">DNTS_016491</name>
</gene>
<feature type="transmembrane region" description="Helical" evidence="22">
    <location>
        <begin position="1651"/>
        <end position="1668"/>
    </location>
</feature>
<evidence type="ECO:0000256" key="8">
    <source>
        <dbReference type="ARBA" id="ARBA00022741"/>
    </source>
</evidence>
<evidence type="ECO:0000256" key="20">
    <source>
        <dbReference type="SAM" id="Coils"/>
    </source>
</evidence>
<dbReference type="PROSITE" id="PS51533">
    <property type="entry name" value="ADD"/>
    <property type="match status" value="1"/>
</dbReference>
<evidence type="ECO:0000313" key="26">
    <source>
        <dbReference type="EMBL" id="TRZ02069.1"/>
    </source>
</evidence>
<feature type="domain" description="Helicase ATP-binding" evidence="23">
    <location>
        <begin position="921"/>
        <end position="1107"/>
    </location>
</feature>
<evidence type="ECO:0000256" key="18">
    <source>
        <dbReference type="ARBA" id="ARBA00023242"/>
    </source>
</evidence>
<evidence type="ECO:0000259" key="23">
    <source>
        <dbReference type="PROSITE" id="PS51192"/>
    </source>
</evidence>
<dbReference type="GO" id="GO:0000781">
    <property type="term" value="C:chromosome, telomeric region"/>
    <property type="evidence" value="ECO:0007669"/>
    <property type="project" value="UniProtKB-SubCell"/>
</dbReference>
<feature type="compositionally biased region" description="Low complexity" evidence="21">
    <location>
        <begin position="548"/>
        <end position="562"/>
    </location>
</feature>
<keyword evidence="17 22" id="KW-0472">Membrane</keyword>
<evidence type="ECO:0000256" key="1">
    <source>
        <dbReference type="ARBA" id="ARBA00004123"/>
    </source>
</evidence>
<evidence type="ECO:0000256" key="2">
    <source>
        <dbReference type="ARBA" id="ARBA00004141"/>
    </source>
</evidence>
<keyword evidence="11" id="KW-0347">Helicase</keyword>
<evidence type="ECO:0000256" key="14">
    <source>
        <dbReference type="ARBA" id="ARBA00022895"/>
    </source>
</evidence>
<dbReference type="OrthoDB" id="2020972at2759"/>
<feature type="compositionally biased region" description="Basic residues" evidence="21">
    <location>
        <begin position="462"/>
        <end position="474"/>
    </location>
</feature>
<evidence type="ECO:0000256" key="21">
    <source>
        <dbReference type="SAM" id="MobiDB-lite"/>
    </source>
</evidence>
<dbReference type="STRING" id="623744.A0A553RIR0"/>
<dbReference type="SUPFAM" id="SSF57903">
    <property type="entry name" value="FYVE/PHD zinc finger"/>
    <property type="match status" value="1"/>
</dbReference>
<keyword evidence="27" id="KW-1185">Reference proteome</keyword>
<keyword evidence="12" id="KW-0862">Zinc</keyword>
<evidence type="ECO:0000313" key="27">
    <source>
        <dbReference type="Proteomes" id="UP000316079"/>
    </source>
</evidence>
<name>A0A553RIR0_9TELE</name>
<keyword evidence="15 22" id="KW-1133">Transmembrane helix</keyword>
<evidence type="ECO:0000256" key="7">
    <source>
        <dbReference type="ARBA" id="ARBA00022723"/>
    </source>
</evidence>
<feature type="transmembrane region" description="Helical" evidence="22">
    <location>
        <begin position="1819"/>
        <end position="1839"/>
    </location>
</feature>
<dbReference type="InterPro" id="IPR013083">
    <property type="entry name" value="Znf_RING/FYVE/PHD"/>
</dbReference>
<protein>
    <recommendedName>
        <fullName evidence="19">ATP-dependent helicase ATRX</fullName>
    </recommendedName>
</protein>
<keyword evidence="13" id="KW-0067">ATP-binding</keyword>
<evidence type="ECO:0000256" key="19">
    <source>
        <dbReference type="ARBA" id="ARBA00031106"/>
    </source>
</evidence>
<feature type="region of interest" description="Disordered" evidence="21">
    <location>
        <begin position="113"/>
        <end position="139"/>
    </location>
</feature>
<dbReference type="PROSITE" id="PS51194">
    <property type="entry name" value="HELICASE_CTER"/>
    <property type="match status" value="1"/>
</dbReference>
<dbReference type="GO" id="GO:0008270">
    <property type="term" value="F:zinc ion binding"/>
    <property type="evidence" value="ECO:0007669"/>
    <property type="project" value="UniProtKB-KW"/>
</dbReference>
<keyword evidence="5" id="KW-0158">Chromosome</keyword>
<feature type="compositionally biased region" description="Basic and acidic residues" evidence="21">
    <location>
        <begin position="399"/>
        <end position="415"/>
    </location>
</feature>
<evidence type="ECO:0000259" key="24">
    <source>
        <dbReference type="PROSITE" id="PS51194"/>
    </source>
</evidence>
<dbReference type="Gene3D" id="3.40.50.300">
    <property type="entry name" value="P-loop containing nucleotide triphosphate hydrolases"/>
    <property type="match status" value="1"/>
</dbReference>